<keyword evidence="3" id="KW-1185">Reference proteome</keyword>
<feature type="transmembrane region" description="Helical" evidence="1">
    <location>
        <begin position="100"/>
        <end position="120"/>
    </location>
</feature>
<keyword evidence="1" id="KW-1133">Transmembrane helix</keyword>
<dbReference type="Proteomes" id="UP000886998">
    <property type="component" value="Unassembled WGS sequence"/>
</dbReference>
<accession>A0A8X6Y910</accession>
<evidence type="ECO:0000313" key="3">
    <source>
        <dbReference type="Proteomes" id="UP000886998"/>
    </source>
</evidence>
<dbReference type="AlphaFoldDB" id="A0A8X6Y910"/>
<protein>
    <submittedName>
        <fullName evidence="2">Uncharacterized protein</fullName>
    </submittedName>
</protein>
<organism evidence="2 3">
    <name type="scientific">Trichonephila inaurata madagascariensis</name>
    <dbReference type="NCBI Taxonomy" id="2747483"/>
    <lineage>
        <taxon>Eukaryota</taxon>
        <taxon>Metazoa</taxon>
        <taxon>Ecdysozoa</taxon>
        <taxon>Arthropoda</taxon>
        <taxon>Chelicerata</taxon>
        <taxon>Arachnida</taxon>
        <taxon>Araneae</taxon>
        <taxon>Araneomorphae</taxon>
        <taxon>Entelegynae</taxon>
        <taxon>Araneoidea</taxon>
        <taxon>Nephilidae</taxon>
        <taxon>Trichonephila</taxon>
        <taxon>Trichonephila inaurata</taxon>
    </lineage>
</organism>
<evidence type="ECO:0000256" key="1">
    <source>
        <dbReference type="SAM" id="Phobius"/>
    </source>
</evidence>
<gene>
    <name evidence="2" type="ORF">TNIN_30161</name>
</gene>
<feature type="transmembrane region" description="Helical" evidence="1">
    <location>
        <begin position="164"/>
        <end position="182"/>
    </location>
</feature>
<keyword evidence="1" id="KW-0472">Membrane</keyword>
<comment type="caution">
    <text evidence="2">The sequence shown here is derived from an EMBL/GenBank/DDBJ whole genome shotgun (WGS) entry which is preliminary data.</text>
</comment>
<evidence type="ECO:0000313" key="2">
    <source>
        <dbReference type="EMBL" id="GFY66328.1"/>
    </source>
</evidence>
<sequence length="221" mass="26136">MKSITRRRVAEVYAVFKEVRKRERHRRKCGQKDEFINLWMPMFTLPKLRRRGCLDVALLTANALTQISFTSCAWDQYLSSRTVWHQRSMPTSKRQTNNNAAVAIVFCFYYNSHILSVFHITPRSHRGPSYHQLDNNDPRKHRYRFITTCVYEKFYFSSTINNNWTALVLTGCMMLLVANTNLNEVKEAEKTELTQPLHHDRSFLVAILNIYSFKRIGHQEQ</sequence>
<reference evidence="2" key="1">
    <citation type="submission" date="2020-08" db="EMBL/GenBank/DDBJ databases">
        <title>Multicomponent nature underlies the extraordinary mechanical properties of spider dragline silk.</title>
        <authorList>
            <person name="Kono N."/>
            <person name="Nakamura H."/>
            <person name="Mori M."/>
            <person name="Yoshida Y."/>
            <person name="Ohtoshi R."/>
            <person name="Malay A.D."/>
            <person name="Moran D.A.P."/>
            <person name="Tomita M."/>
            <person name="Numata K."/>
            <person name="Arakawa K."/>
        </authorList>
    </citation>
    <scope>NUCLEOTIDE SEQUENCE</scope>
</reference>
<name>A0A8X6Y910_9ARAC</name>
<keyword evidence="1" id="KW-0812">Transmembrane</keyword>
<proteinExistence type="predicted"/>
<dbReference type="EMBL" id="BMAV01015975">
    <property type="protein sequence ID" value="GFY66328.1"/>
    <property type="molecule type" value="Genomic_DNA"/>
</dbReference>